<evidence type="ECO:0000313" key="2">
    <source>
        <dbReference type="Proteomes" id="UP000019141"/>
    </source>
</evidence>
<dbReference type="HOGENOM" id="CLU_2647753_0_0_7"/>
<organism evidence="1 2">
    <name type="scientific">Entotheonella factor</name>
    <dbReference type="NCBI Taxonomy" id="1429438"/>
    <lineage>
        <taxon>Bacteria</taxon>
        <taxon>Pseudomonadati</taxon>
        <taxon>Nitrospinota/Tectimicrobiota group</taxon>
        <taxon>Candidatus Tectimicrobiota</taxon>
        <taxon>Candidatus Entotheonellia</taxon>
        <taxon>Candidatus Entotheonellales</taxon>
        <taxon>Candidatus Entotheonellaceae</taxon>
        <taxon>Candidatus Entotheonella</taxon>
    </lineage>
</organism>
<name>W4LFD5_ENTF1</name>
<sequence length="76" mass="8566">MAKRISEKEIASVRLLELELSEDEVTVLSSALALQLKQLDDHQLEASVGASREEAEAILQDLYRFLNQPLQQSLSR</sequence>
<keyword evidence="2" id="KW-1185">Reference proteome</keyword>
<dbReference type="Proteomes" id="UP000019141">
    <property type="component" value="Unassembled WGS sequence"/>
</dbReference>
<reference evidence="1 2" key="1">
    <citation type="journal article" date="2014" name="Nature">
        <title>An environmental bacterial taxon with a large and distinct metabolic repertoire.</title>
        <authorList>
            <person name="Wilson M.C."/>
            <person name="Mori T."/>
            <person name="Ruckert C."/>
            <person name="Uria A.R."/>
            <person name="Helf M.J."/>
            <person name="Takada K."/>
            <person name="Gernert C."/>
            <person name="Steffens U.A."/>
            <person name="Heycke N."/>
            <person name="Schmitt S."/>
            <person name="Rinke C."/>
            <person name="Helfrich E.J."/>
            <person name="Brachmann A.O."/>
            <person name="Gurgui C."/>
            <person name="Wakimoto T."/>
            <person name="Kracht M."/>
            <person name="Crusemann M."/>
            <person name="Hentschel U."/>
            <person name="Abe I."/>
            <person name="Matsunaga S."/>
            <person name="Kalinowski J."/>
            <person name="Takeyama H."/>
            <person name="Piel J."/>
        </authorList>
    </citation>
    <scope>NUCLEOTIDE SEQUENCE [LARGE SCALE GENOMIC DNA]</scope>
    <source>
        <strain evidence="2">TSY1</strain>
    </source>
</reference>
<protein>
    <submittedName>
        <fullName evidence="1">Uncharacterized protein</fullName>
    </submittedName>
</protein>
<gene>
    <name evidence="1" type="ORF">ETSY1_25880</name>
</gene>
<comment type="caution">
    <text evidence="1">The sequence shown here is derived from an EMBL/GenBank/DDBJ whole genome shotgun (WGS) entry which is preliminary data.</text>
</comment>
<evidence type="ECO:0000313" key="1">
    <source>
        <dbReference type="EMBL" id="ETW96629.1"/>
    </source>
</evidence>
<proteinExistence type="predicted"/>
<dbReference type="EMBL" id="AZHW01000763">
    <property type="protein sequence ID" value="ETW96629.1"/>
    <property type="molecule type" value="Genomic_DNA"/>
</dbReference>
<dbReference type="AlphaFoldDB" id="W4LFD5"/>
<accession>W4LFD5</accession>